<accession>X1SZC6</accession>
<dbReference type="AlphaFoldDB" id="X1SZC6"/>
<proteinExistence type="predicted"/>
<evidence type="ECO:0000313" key="1">
    <source>
        <dbReference type="EMBL" id="GAI98422.1"/>
    </source>
</evidence>
<organism evidence="1">
    <name type="scientific">marine sediment metagenome</name>
    <dbReference type="NCBI Taxonomy" id="412755"/>
    <lineage>
        <taxon>unclassified sequences</taxon>
        <taxon>metagenomes</taxon>
        <taxon>ecological metagenomes</taxon>
    </lineage>
</organism>
<dbReference type="EMBL" id="BARW01019700">
    <property type="protein sequence ID" value="GAI98422.1"/>
    <property type="molecule type" value="Genomic_DNA"/>
</dbReference>
<name>X1SZC6_9ZZZZ</name>
<gene>
    <name evidence="1" type="ORF">S12H4_33436</name>
</gene>
<protein>
    <submittedName>
        <fullName evidence="1">Uncharacterized protein</fullName>
    </submittedName>
</protein>
<comment type="caution">
    <text evidence="1">The sequence shown here is derived from an EMBL/GenBank/DDBJ whole genome shotgun (WGS) entry which is preliminary data.</text>
</comment>
<reference evidence="1" key="1">
    <citation type="journal article" date="2014" name="Front. Microbiol.">
        <title>High frequency of phylogenetically diverse reductive dehalogenase-homologous genes in deep subseafloor sedimentary metagenomes.</title>
        <authorList>
            <person name="Kawai M."/>
            <person name="Futagami T."/>
            <person name="Toyoda A."/>
            <person name="Takaki Y."/>
            <person name="Nishi S."/>
            <person name="Hori S."/>
            <person name="Arai W."/>
            <person name="Tsubouchi T."/>
            <person name="Morono Y."/>
            <person name="Uchiyama I."/>
            <person name="Ito T."/>
            <person name="Fujiyama A."/>
            <person name="Inagaki F."/>
            <person name="Takami H."/>
        </authorList>
    </citation>
    <scope>NUCLEOTIDE SEQUENCE</scope>
    <source>
        <strain evidence="1">Expedition CK06-06</strain>
    </source>
</reference>
<sequence length="57" mass="6803">MYKKLNSNICKEGGNYCNCKLNGELKEWAEMFFVIPEAEYEQDKYNKQYNHKLADFA</sequence>